<dbReference type="Pfam" id="PF00378">
    <property type="entry name" value="ECH_1"/>
    <property type="match status" value="1"/>
</dbReference>
<dbReference type="PANTHER" id="PTHR43149:SF1">
    <property type="entry name" value="DELTA(3,5)-DELTA(2,4)-DIENOYL-COA ISOMERASE, MITOCHONDRIAL"/>
    <property type="match status" value="1"/>
</dbReference>
<reference evidence="7 8" key="1">
    <citation type="submission" date="2024-03" db="EMBL/GenBank/DDBJ databases">
        <title>Complete genome sequence of the green alga Chloropicon roscoffensis RCC1871.</title>
        <authorList>
            <person name="Lemieux C."/>
            <person name="Pombert J.-F."/>
            <person name="Otis C."/>
            <person name="Turmel M."/>
        </authorList>
    </citation>
    <scope>NUCLEOTIDE SEQUENCE [LARGE SCALE GENOMIC DNA]</scope>
    <source>
        <strain evidence="7 8">RCC1871</strain>
    </source>
</reference>
<dbReference type="PANTHER" id="PTHR43149">
    <property type="entry name" value="ENOYL-COA HYDRATASE"/>
    <property type="match status" value="1"/>
</dbReference>
<keyword evidence="3" id="KW-0276">Fatty acid metabolism</keyword>
<evidence type="ECO:0000256" key="6">
    <source>
        <dbReference type="RuleBase" id="RU003707"/>
    </source>
</evidence>
<dbReference type="AlphaFoldDB" id="A0AAX4PDW8"/>
<dbReference type="InterPro" id="IPR018376">
    <property type="entry name" value="Enoyl-CoA_hyd/isom_CS"/>
</dbReference>
<evidence type="ECO:0000313" key="7">
    <source>
        <dbReference type="EMBL" id="WZN63961.1"/>
    </source>
</evidence>
<protein>
    <submittedName>
        <fullName evidence="7">Enoyl-CoA hydratase/isomerase</fullName>
    </submittedName>
</protein>
<keyword evidence="4" id="KW-0443">Lipid metabolism</keyword>
<dbReference type="InterPro" id="IPR001753">
    <property type="entry name" value="Enoyl-CoA_hydra/iso"/>
</dbReference>
<dbReference type="CDD" id="cd06558">
    <property type="entry name" value="crotonase-like"/>
    <property type="match status" value="1"/>
</dbReference>
<dbReference type="Proteomes" id="UP001472866">
    <property type="component" value="Chromosome 08"/>
</dbReference>
<accession>A0AAX4PDW8</accession>
<dbReference type="SUPFAM" id="SSF52096">
    <property type="entry name" value="ClpP/crotonase"/>
    <property type="match status" value="1"/>
</dbReference>
<dbReference type="EMBL" id="CP151508">
    <property type="protein sequence ID" value="WZN63961.1"/>
    <property type="molecule type" value="Genomic_DNA"/>
</dbReference>
<evidence type="ECO:0000256" key="2">
    <source>
        <dbReference type="ARBA" id="ARBA00005254"/>
    </source>
</evidence>
<evidence type="ECO:0000256" key="5">
    <source>
        <dbReference type="ARBA" id="ARBA00023235"/>
    </source>
</evidence>
<evidence type="ECO:0000256" key="1">
    <source>
        <dbReference type="ARBA" id="ARBA00005005"/>
    </source>
</evidence>
<keyword evidence="8" id="KW-1185">Reference proteome</keyword>
<evidence type="ECO:0000313" key="8">
    <source>
        <dbReference type="Proteomes" id="UP001472866"/>
    </source>
</evidence>
<dbReference type="Gene3D" id="3.90.226.10">
    <property type="entry name" value="2-enoyl-CoA Hydratase, Chain A, domain 1"/>
    <property type="match status" value="1"/>
</dbReference>
<dbReference type="PROSITE" id="PS00166">
    <property type="entry name" value="ENOYL_COA_HYDRATASE"/>
    <property type="match status" value="1"/>
</dbReference>
<name>A0AAX4PDW8_9CHLO</name>
<evidence type="ECO:0000256" key="3">
    <source>
        <dbReference type="ARBA" id="ARBA00022832"/>
    </source>
</evidence>
<evidence type="ECO:0000256" key="4">
    <source>
        <dbReference type="ARBA" id="ARBA00023098"/>
    </source>
</evidence>
<proteinExistence type="inferred from homology"/>
<dbReference type="GO" id="GO:0051750">
    <property type="term" value="F:delta(3,5)-delta(2,4)-dienoyl-CoA isomerase activity"/>
    <property type="evidence" value="ECO:0007669"/>
    <property type="project" value="TreeGrafter"/>
</dbReference>
<dbReference type="InterPro" id="IPR045002">
    <property type="entry name" value="Ech1-like"/>
</dbReference>
<dbReference type="InterPro" id="IPR014748">
    <property type="entry name" value="Enoyl-CoA_hydra_C"/>
</dbReference>
<sequence>MIDEANFEVTRSDDNLVGFIAFNRPKRGNAVNLDMWRQLPEIVRQLEKDVKVIVLRGLGKHFCTGIDLDVLNTITTLDGNKVEDALKFRDLVLMMQESITSLERCTVPVIAAVHGCCYGAGIDIITACDIRYSTQDAVFSVKEVDVGLAADLGTLQRLPKIVGDGVARELCLTARDFGGEEARHAHLVTRTFPDHKSLMRGCCDLAHSIANKDEFAVQGTKHILLHARENSTESALNYVAVWNTALLKKEQILRQLAKRKRGGGAKAPKSKL</sequence>
<dbReference type="Gene3D" id="1.10.12.10">
    <property type="entry name" value="Lyase 2-enoyl-coa Hydratase, Chain A, domain 2"/>
    <property type="match status" value="1"/>
</dbReference>
<organism evidence="7 8">
    <name type="scientific">Chloropicon roscoffensis</name>
    <dbReference type="NCBI Taxonomy" id="1461544"/>
    <lineage>
        <taxon>Eukaryota</taxon>
        <taxon>Viridiplantae</taxon>
        <taxon>Chlorophyta</taxon>
        <taxon>Chloropicophyceae</taxon>
        <taxon>Chloropicales</taxon>
        <taxon>Chloropicaceae</taxon>
        <taxon>Chloropicon</taxon>
    </lineage>
</organism>
<comment type="similarity">
    <text evidence="2 6">Belongs to the enoyl-CoA hydratase/isomerase family.</text>
</comment>
<comment type="pathway">
    <text evidence="1">Lipid metabolism; fatty acid beta-oxidation.</text>
</comment>
<dbReference type="InterPro" id="IPR029045">
    <property type="entry name" value="ClpP/crotonase-like_dom_sf"/>
</dbReference>
<dbReference type="GO" id="GO:0006631">
    <property type="term" value="P:fatty acid metabolic process"/>
    <property type="evidence" value="ECO:0007669"/>
    <property type="project" value="UniProtKB-KW"/>
</dbReference>
<gene>
    <name evidence="7" type="ORF">HKI87_08g55140</name>
</gene>
<keyword evidence="5" id="KW-0413">Isomerase</keyword>